<dbReference type="GO" id="GO:0003700">
    <property type="term" value="F:DNA-binding transcription factor activity"/>
    <property type="evidence" value="ECO:0007669"/>
    <property type="project" value="InterPro"/>
</dbReference>
<accession>F2NXL3</accession>
<dbReference type="InterPro" id="IPR020449">
    <property type="entry name" value="Tscrpt_reg_AraC-type_HTH"/>
</dbReference>
<evidence type="ECO:0000256" key="2">
    <source>
        <dbReference type="ARBA" id="ARBA00023125"/>
    </source>
</evidence>
<feature type="domain" description="HTH araC/xylS-type" evidence="4">
    <location>
        <begin position="161"/>
        <end position="258"/>
    </location>
</feature>
<protein>
    <submittedName>
        <fullName evidence="5">Transcriptional regulator, AraC family</fullName>
    </submittedName>
</protein>
<dbReference type="PANTHER" id="PTHR43280">
    <property type="entry name" value="ARAC-FAMILY TRANSCRIPTIONAL REGULATOR"/>
    <property type="match status" value="1"/>
</dbReference>
<dbReference type="PROSITE" id="PS01124">
    <property type="entry name" value="HTH_ARAC_FAMILY_2"/>
    <property type="match status" value="1"/>
</dbReference>
<proteinExistence type="predicted"/>
<dbReference type="GO" id="GO:0043565">
    <property type="term" value="F:sequence-specific DNA binding"/>
    <property type="evidence" value="ECO:0007669"/>
    <property type="project" value="InterPro"/>
</dbReference>
<gene>
    <name evidence="5" type="ordered locus">Tresu_2356</name>
</gene>
<sequence length="261" mass="31006">MKIDFAGAFYKKTEESSFKMKFVSGTKECVLLHFYNPMVITLDGKQIETQANACILYRPGTPQIYWCKNNEFENDYIKFLPADMTFFNDFQIPFDEIFYVTNADIIRREMTDITYFLTERYENHDHELLDRLCKVLSNLQNNRLYPSIKTKRESEIRFRLNQLRKKVSENPEKWTVDLMADDFFLTRSHFSVLYKKTFGVTPQSDIHFFVNEKALKLLNTTELSVQEISQKCGYNECENFIRAFKKTNGVSPHQYRKQKGE</sequence>
<dbReference type="SUPFAM" id="SSF46689">
    <property type="entry name" value="Homeodomain-like"/>
    <property type="match status" value="1"/>
</dbReference>
<keyword evidence="3" id="KW-0804">Transcription</keyword>
<organism evidence="5 6">
    <name type="scientific">Treponema succinifaciens (strain ATCC 33096 / DSM 2489 / 6091)</name>
    <dbReference type="NCBI Taxonomy" id="869209"/>
    <lineage>
        <taxon>Bacteria</taxon>
        <taxon>Pseudomonadati</taxon>
        <taxon>Spirochaetota</taxon>
        <taxon>Spirochaetia</taxon>
        <taxon>Spirochaetales</taxon>
        <taxon>Treponemataceae</taxon>
        <taxon>Treponema</taxon>
    </lineage>
</organism>
<evidence type="ECO:0000256" key="1">
    <source>
        <dbReference type="ARBA" id="ARBA00023015"/>
    </source>
</evidence>
<dbReference type="RefSeq" id="WP_013702471.1">
    <property type="nucleotide sequence ID" value="NC_015385.1"/>
</dbReference>
<evidence type="ECO:0000256" key="3">
    <source>
        <dbReference type="ARBA" id="ARBA00023163"/>
    </source>
</evidence>
<evidence type="ECO:0000313" key="6">
    <source>
        <dbReference type="Proteomes" id="UP000006852"/>
    </source>
</evidence>
<evidence type="ECO:0000313" key="5">
    <source>
        <dbReference type="EMBL" id="AEB15219.1"/>
    </source>
</evidence>
<keyword evidence="2" id="KW-0238">DNA-binding</keyword>
<dbReference type="STRING" id="869209.Tresu_2356"/>
<dbReference type="eggNOG" id="COG2207">
    <property type="taxonomic scope" value="Bacteria"/>
</dbReference>
<dbReference type="SMART" id="SM00342">
    <property type="entry name" value="HTH_ARAC"/>
    <property type="match status" value="1"/>
</dbReference>
<dbReference type="Proteomes" id="UP000006852">
    <property type="component" value="Chromosome"/>
</dbReference>
<evidence type="ECO:0000259" key="4">
    <source>
        <dbReference type="PROSITE" id="PS01124"/>
    </source>
</evidence>
<dbReference type="Pfam" id="PF12833">
    <property type="entry name" value="HTH_18"/>
    <property type="match status" value="1"/>
</dbReference>
<keyword evidence="6" id="KW-1185">Reference proteome</keyword>
<dbReference type="GeneID" id="302999465"/>
<dbReference type="OrthoDB" id="359371at2"/>
<dbReference type="HOGENOM" id="CLU_000445_88_6_12"/>
<dbReference type="PANTHER" id="PTHR43280:SF28">
    <property type="entry name" value="HTH-TYPE TRANSCRIPTIONAL ACTIVATOR RHAS"/>
    <property type="match status" value="1"/>
</dbReference>
<dbReference type="KEGG" id="tsu:Tresu_2356"/>
<name>F2NXL3_TRES6</name>
<dbReference type="EMBL" id="CP002631">
    <property type="protein sequence ID" value="AEB15219.1"/>
    <property type="molecule type" value="Genomic_DNA"/>
</dbReference>
<dbReference type="AlphaFoldDB" id="F2NXL3"/>
<dbReference type="Gene3D" id="1.10.10.60">
    <property type="entry name" value="Homeodomain-like"/>
    <property type="match status" value="1"/>
</dbReference>
<reference evidence="5 6" key="1">
    <citation type="journal article" date="2011" name="Stand. Genomic Sci.">
        <title>Complete genome sequence of Treponema succinifaciens type strain (6091).</title>
        <authorList>
            <person name="Han C."/>
            <person name="Gronow S."/>
            <person name="Teshima H."/>
            <person name="Lapidus A."/>
            <person name="Nolan M."/>
            <person name="Lucas S."/>
            <person name="Hammon N."/>
            <person name="Deshpande S."/>
            <person name="Cheng J.F."/>
            <person name="Zeytun A."/>
            <person name="Tapia R."/>
            <person name="Goodwin L."/>
            <person name="Pitluck S."/>
            <person name="Liolios K."/>
            <person name="Pagani I."/>
            <person name="Ivanova N."/>
            <person name="Mavromatis K."/>
            <person name="Mikhailova N."/>
            <person name="Huntemann M."/>
            <person name="Pati A."/>
            <person name="Chen A."/>
            <person name="Palaniappan K."/>
            <person name="Land M."/>
            <person name="Hauser L."/>
            <person name="Brambilla E.M."/>
            <person name="Rohde M."/>
            <person name="Goker M."/>
            <person name="Woyke T."/>
            <person name="Bristow J."/>
            <person name="Eisen J.A."/>
            <person name="Markowitz V."/>
            <person name="Hugenholtz P."/>
            <person name="Kyrpides N.C."/>
            <person name="Klenk H.P."/>
            <person name="Detter J.C."/>
        </authorList>
    </citation>
    <scope>NUCLEOTIDE SEQUENCE [LARGE SCALE GENOMIC DNA]</scope>
    <source>
        <strain evidence="6">ATCC 33096 / DSM 2489 / 6091</strain>
    </source>
</reference>
<dbReference type="SUPFAM" id="SSF51215">
    <property type="entry name" value="Regulatory protein AraC"/>
    <property type="match status" value="1"/>
</dbReference>
<dbReference type="InterPro" id="IPR009057">
    <property type="entry name" value="Homeodomain-like_sf"/>
</dbReference>
<keyword evidence="1" id="KW-0805">Transcription regulation</keyword>
<dbReference type="InterPro" id="IPR018060">
    <property type="entry name" value="HTH_AraC"/>
</dbReference>
<dbReference type="PRINTS" id="PR00032">
    <property type="entry name" value="HTHARAC"/>
</dbReference>
<dbReference type="InterPro" id="IPR037923">
    <property type="entry name" value="HTH-like"/>
</dbReference>
<reference evidence="6" key="2">
    <citation type="submission" date="2011-04" db="EMBL/GenBank/DDBJ databases">
        <title>The complete genome of chromosome of Treponema succinifaciens DSM 2489.</title>
        <authorList>
            <person name="Lucas S."/>
            <person name="Copeland A."/>
            <person name="Lapidus A."/>
            <person name="Bruce D."/>
            <person name="Goodwin L."/>
            <person name="Pitluck S."/>
            <person name="Peters L."/>
            <person name="Kyrpides N."/>
            <person name="Mavromatis K."/>
            <person name="Ivanova N."/>
            <person name="Ovchinnikova G."/>
            <person name="Teshima H."/>
            <person name="Detter J.C."/>
            <person name="Tapia R."/>
            <person name="Han C."/>
            <person name="Land M."/>
            <person name="Hauser L."/>
            <person name="Markowitz V."/>
            <person name="Cheng J.-F."/>
            <person name="Hugenholtz P."/>
            <person name="Woyke T."/>
            <person name="Wu D."/>
            <person name="Gronow S."/>
            <person name="Wellnitz S."/>
            <person name="Brambilla E."/>
            <person name="Klenk H.-P."/>
            <person name="Eisen J.A."/>
        </authorList>
    </citation>
    <scope>NUCLEOTIDE SEQUENCE [LARGE SCALE GENOMIC DNA]</scope>
    <source>
        <strain evidence="6">ATCC 33096 / DSM 2489 / 6091</strain>
    </source>
</reference>